<dbReference type="AlphaFoldDB" id="A0A7W7YLZ1"/>
<dbReference type="Proteomes" id="UP000534294">
    <property type="component" value="Unassembled WGS sequence"/>
</dbReference>
<accession>A0A7W7YLZ1</accession>
<dbReference type="GO" id="GO:0003676">
    <property type="term" value="F:nucleic acid binding"/>
    <property type="evidence" value="ECO:0007669"/>
    <property type="project" value="InterPro"/>
</dbReference>
<evidence type="ECO:0000313" key="3">
    <source>
        <dbReference type="Proteomes" id="UP000534294"/>
    </source>
</evidence>
<dbReference type="EMBL" id="JACHIF010000005">
    <property type="protein sequence ID" value="MBB5038504.1"/>
    <property type="molecule type" value="Genomic_DNA"/>
</dbReference>
<dbReference type="Gene3D" id="1.10.30.50">
    <property type="match status" value="1"/>
</dbReference>
<protein>
    <recommendedName>
        <fullName evidence="1">HNH nuclease domain-containing protein</fullName>
    </recommendedName>
</protein>
<feature type="domain" description="HNH nuclease" evidence="1">
    <location>
        <begin position="4"/>
        <end position="60"/>
    </location>
</feature>
<dbReference type="PANTHER" id="PTHR33877">
    <property type="entry name" value="SLL1193 PROTEIN"/>
    <property type="match status" value="1"/>
</dbReference>
<dbReference type="GO" id="GO:0004519">
    <property type="term" value="F:endonuclease activity"/>
    <property type="evidence" value="ECO:0007669"/>
    <property type="project" value="InterPro"/>
</dbReference>
<gene>
    <name evidence="2" type="ORF">HNQ64_002767</name>
</gene>
<dbReference type="InterPro" id="IPR052892">
    <property type="entry name" value="NA-targeting_endonuclease"/>
</dbReference>
<evidence type="ECO:0000259" key="1">
    <source>
        <dbReference type="SMART" id="SM00507"/>
    </source>
</evidence>
<organism evidence="2 3">
    <name type="scientific">Prosthecobacter dejongeii</name>
    <dbReference type="NCBI Taxonomy" id="48465"/>
    <lineage>
        <taxon>Bacteria</taxon>
        <taxon>Pseudomonadati</taxon>
        <taxon>Verrucomicrobiota</taxon>
        <taxon>Verrucomicrobiia</taxon>
        <taxon>Verrucomicrobiales</taxon>
        <taxon>Verrucomicrobiaceae</taxon>
        <taxon>Prosthecobacter</taxon>
    </lineage>
</organism>
<sequence length="133" mass="15499">MEPAIRQLVWQRAARRCEYCRLKQEHELAQRFHVEHIIALQHRGESAVENLALSCAKCNAYKGPNLTSRDPDTGKVEELFHPRNHRWEDHFCMNGPRILGITATGRTTVWLLQMNSARRLALRQVLIEDGDWD</sequence>
<proteinExistence type="predicted"/>
<reference evidence="2 3" key="1">
    <citation type="submission" date="2020-08" db="EMBL/GenBank/DDBJ databases">
        <title>Genomic Encyclopedia of Type Strains, Phase IV (KMG-IV): sequencing the most valuable type-strain genomes for metagenomic binning, comparative biology and taxonomic classification.</title>
        <authorList>
            <person name="Goeker M."/>
        </authorList>
    </citation>
    <scope>NUCLEOTIDE SEQUENCE [LARGE SCALE GENOMIC DNA]</scope>
    <source>
        <strain evidence="2 3">DSM 12251</strain>
    </source>
</reference>
<evidence type="ECO:0000313" key="2">
    <source>
        <dbReference type="EMBL" id="MBB5038504.1"/>
    </source>
</evidence>
<dbReference type="InterPro" id="IPR003615">
    <property type="entry name" value="HNH_nuc"/>
</dbReference>
<dbReference type="PANTHER" id="PTHR33877:SF1">
    <property type="entry name" value="TYPE IV METHYL-DIRECTED RESTRICTION ENZYME ECOKMCRA"/>
    <property type="match status" value="1"/>
</dbReference>
<name>A0A7W7YLZ1_9BACT</name>
<comment type="caution">
    <text evidence="2">The sequence shown here is derived from an EMBL/GenBank/DDBJ whole genome shotgun (WGS) entry which is preliminary data.</text>
</comment>
<keyword evidence="3" id="KW-1185">Reference proteome</keyword>
<dbReference type="Pfam" id="PF01844">
    <property type="entry name" value="HNH"/>
    <property type="match status" value="1"/>
</dbReference>
<dbReference type="SMART" id="SM00507">
    <property type="entry name" value="HNHc"/>
    <property type="match status" value="1"/>
</dbReference>
<dbReference type="RefSeq" id="WP_184209398.1">
    <property type="nucleotide sequence ID" value="NZ_JACHIF010000005.1"/>
</dbReference>
<dbReference type="CDD" id="cd00085">
    <property type="entry name" value="HNHc"/>
    <property type="match status" value="1"/>
</dbReference>
<dbReference type="InterPro" id="IPR002711">
    <property type="entry name" value="HNH"/>
</dbReference>
<dbReference type="GO" id="GO:0008270">
    <property type="term" value="F:zinc ion binding"/>
    <property type="evidence" value="ECO:0007669"/>
    <property type="project" value="InterPro"/>
</dbReference>